<dbReference type="Pfam" id="PF12662">
    <property type="entry name" value="cEGF"/>
    <property type="match status" value="2"/>
</dbReference>
<dbReference type="InterPro" id="IPR000742">
    <property type="entry name" value="EGF"/>
</dbReference>
<evidence type="ECO:0000313" key="14">
    <source>
        <dbReference type="RefSeq" id="XP_030056997.1"/>
    </source>
</evidence>
<feature type="domain" description="VWFC" evidence="12">
    <location>
        <begin position="629"/>
        <end position="685"/>
    </location>
</feature>
<dbReference type="Pfam" id="PF00093">
    <property type="entry name" value="VWC"/>
    <property type="match status" value="4"/>
</dbReference>
<dbReference type="CTD" id="220001"/>
<keyword evidence="6" id="KW-1015">Disulfide bond</keyword>
<keyword evidence="3 8" id="KW-0245">EGF-like domain</keyword>
<dbReference type="InterPro" id="IPR026823">
    <property type="entry name" value="cEGF"/>
</dbReference>
<dbReference type="FunFam" id="2.10.25.10:FF:000240">
    <property type="entry name" value="Vitamin K-dependent protein S"/>
    <property type="match status" value="3"/>
</dbReference>
<evidence type="ECO:0000256" key="10">
    <source>
        <dbReference type="SAM" id="SignalP"/>
    </source>
</evidence>
<feature type="chain" id="PRO_5027774810" evidence="10">
    <location>
        <begin position="22"/>
        <end position="1320"/>
    </location>
</feature>
<dbReference type="SMART" id="SM00181">
    <property type="entry name" value="EGF"/>
    <property type="match status" value="8"/>
</dbReference>
<dbReference type="SMART" id="SM00215">
    <property type="entry name" value="VWC_out"/>
    <property type="match status" value="2"/>
</dbReference>
<evidence type="ECO:0000256" key="9">
    <source>
        <dbReference type="SAM" id="MobiDB-lite"/>
    </source>
</evidence>
<dbReference type="InParanoid" id="A0A6P7XNR6"/>
<dbReference type="Pfam" id="PF23334">
    <property type="entry name" value="VWC2L_2nd"/>
    <property type="match status" value="2"/>
</dbReference>
<dbReference type="FunFam" id="2.10.25.10:FF:000014">
    <property type="entry name" value="Latent-transforming growth factor beta-binding protein 3"/>
    <property type="match status" value="1"/>
</dbReference>
<dbReference type="Gene3D" id="6.20.200.20">
    <property type="match status" value="6"/>
</dbReference>
<evidence type="ECO:0000256" key="8">
    <source>
        <dbReference type="PROSITE-ProRule" id="PRU00076"/>
    </source>
</evidence>
<dbReference type="GeneID" id="115468952"/>
<dbReference type="SUPFAM" id="SSF57184">
    <property type="entry name" value="Growth factor receptor domain"/>
    <property type="match status" value="1"/>
</dbReference>
<dbReference type="SMART" id="SM00179">
    <property type="entry name" value="EGF_CA"/>
    <property type="match status" value="6"/>
</dbReference>
<keyword evidence="2" id="KW-0964">Secreted</keyword>
<evidence type="ECO:0000259" key="11">
    <source>
        <dbReference type="PROSITE" id="PS50026"/>
    </source>
</evidence>
<dbReference type="Gene3D" id="2.10.25.10">
    <property type="entry name" value="Laminin"/>
    <property type="match status" value="8"/>
</dbReference>
<dbReference type="CDD" id="cd00054">
    <property type="entry name" value="EGF_CA"/>
    <property type="match status" value="4"/>
</dbReference>
<evidence type="ECO:0000256" key="6">
    <source>
        <dbReference type="ARBA" id="ARBA00023157"/>
    </source>
</evidence>
<dbReference type="SMART" id="SM00214">
    <property type="entry name" value="VWC"/>
    <property type="match status" value="7"/>
</dbReference>
<keyword evidence="7" id="KW-0325">Glycoprotein</keyword>
<dbReference type="PROSITE" id="PS50184">
    <property type="entry name" value="VWFC_2"/>
    <property type="match status" value="7"/>
</dbReference>
<dbReference type="PROSITE" id="PS01187">
    <property type="entry name" value="EGF_CA"/>
    <property type="match status" value="3"/>
</dbReference>
<dbReference type="PROSITE" id="PS01186">
    <property type="entry name" value="EGF_2"/>
    <property type="match status" value="5"/>
</dbReference>
<dbReference type="InterPro" id="IPR018097">
    <property type="entry name" value="EGF_Ca-bd_CS"/>
</dbReference>
<feature type="region of interest" description="Disordered" evidence="9">
    <location>
        <begin position="538"/>
        <end position="558"/>
    </location>
</feature>
<dbReference type="InterPro" id="IPR049883">
    <property type="entry name" value="NOTCH1_EGF-like"/>
</dbReference>
<feature type="signal peptide" evidence="10">
    <location>
        <begin position="1"/>
        <end position="21"/>
    </location>
</feature>
<feature type="domain" description="VWFC" evidence="12">
    <location>
        <begin position="685"/>
        <end position="742"/>
    </location>
</feature>
<evidence type="ECO:0000256" key="4">
    <source>
        <dbReference type="ARBA" id="ARBA00022729"/>
    </source>
</evidence>
<dbReference type="RefSeq" id="XP_030056997.1">
    <property type="nucleotide sequence ID" value="XM_030201137.1"/>
</dbReference>
<keyword evidence="13" id="KW-1185">Reference proteome</keyword>
<dbReference type="Pfam" id="PF07645">
    <property type="entry name" value="EGF_CA"/>
    <property type="match status" value="3"/>
</dbReference>
<dbReference type="PROSITE" id="PS50026">
    <property type="entry name" value="EGF_3"/>
    <property type="match status" value="1"/>
</dbReference>
<dbReference type="PANTHER" id="PTHR47333">
    <property type="entry name" value="VON WILLEBRAND FACTOR C AND EGF DOMAIN-CONTAINING PROTEIN"/>
    <property type="match status" value="1"/>
</dbReference>
<feature type="domain" description="EGF-like" evidence="11">
    <location>
        <begin position="293"/>
        <end position="333"/>
    </location>
</feature>
<dbReference type="FunCoup" id="A0A6P7XNR6">
    <property type="interactions" value="361"/>
</dbReference>
<keyword evidence="5" id="KW-0677">Repeat</keyword>
<dbReference type="InterPro" id="IPR052080">
    <property type="entry name" value="vWF_C/EGF_Fibrillin"/>
</dbReference>
<organism evidence="13 14">
    <name type="scientific">Microcaecilia unicolor</name>
    <dbReference type="NCBI Taxonomy" id="1415580"/>
    <lineage>
        <taxon>Eukaryota</taxon>
        <taxon>Metazoa</taxon>
        <taxon>Chordata</taxon>
        <taxon>Craniata</taxon>
        <taxon>Vertebrata</taxon>
        <taxon>Euteleostomi</taxon>
        <taxon>Amphibia</taxon>
        <taxon>Gymnophiona</taxon>
        <taxon>Siphonopidae</taxon>
        <taxon>Microcaecilia</taxon>
    </lineage>
</organism>
<dbReference type="InterPro" id="IPR000152">
    <property type="entry name" value="EGF-type_Asp/Asn_hydroxyl_site"/>
</dbReference>
<gene>
    <name evidence="14" type="primary">VWCE</name>
</gene>
<dbReference type="SUPFAM" id="SSF57196">
    <property type="entry name" value="EGF/Laminin"/>
    <property type="match status" value="4"/>
</dbReference>
<dbReference type="OrthoDB" id="10045365at2759"/>
<evidence type="ECO:0000313" key="13">
    <source>
        <dbReference type="Proteomes" id="UP000515156"/>
    </source>
</evidence>
<evidence type="ECO:0000256" key="3">
    <source>
        <dbReference type="ARBA" id="ARBA00022536"/>
    </source>
</evidence>
<dbReference type="PROSITE" id="PS01208">
    <property type="entry name" value="VWFC_1"/>
    <property type="match status" value="3"/>
</dbReference>
<feature type="domain" description="VWFC" evidence="12">
    <location>
        <begin position="931"/>
        <end position="987"/>
    </location>
</feature>
<evidence type="ECO:0000256" key="2">
    <source>
        <dbReference type="ARBA" id="ARBA00022525"/>
    </source>
</evidence>
<feature type="domain" description="VWFC" evidence="12">
    <location>
        <begin position="871"/>
        <end position="929"/>
    </location>
</feature>
<comment type="caution">
    <text evidence="8">Lacks conserved residue(s) required for the propagation of feature annotation.</text>
</comment>
<evidence type="ECO:0000256" key="1">
    <source>
        <dbReference type="ARBA" id="ARBA00004613"/>
    </source>
</evidence>
<dbReference type="Proteomes" id="UP000515156">
    <property type="component" value="Chromosome 4"/>
</dbReference>
<feature type="domain" description="VWFC" evidence="12">
    <location>
        <begin position="810"/>
        <end position="870"/>
    </location>
</feature>
<dbReference type="InterPro" id="IPR009030">
    <property type="entry name" value="Growth_fac_rcpt_cys_sf"/>
</dbReference>
<dbReference type="KEGG" id="muo:115468952"/>
<evidence type="ECO:0000256" key="5">
    <source>
        <dbReference type="ARBA" id="ARBA00022737"/>
    </source>
</evidence>
<name>A0A6P7XNR6_9AMPH</name>
<dbReference type="PANTHER" id="PTHR47333:SF1">
    <property type="entry name" value="VON WILLEBRAND FACTOR C AND EGF DOMAIN-CONTAINING PROTEIN"/>
    <property type="match status" value="1"/>
</dbReference>
<protein>
    <submittedName>
        <fullName evidence="14">von Willebrand factor C and EGF domain-containing protein isoform X1</fullName>
    </submittedName>
</protein>
<dbReference type="GO" id="GO:0005576">
    <property type="term" value="C:extracellular region"/>
    <property type="evidence" value="ECO:0007669"/>
    <property type="project" value="UniProtKB-SubCell"/>
</dbReference>
<dbReference type="Gene3D" id="2.10.70.10">
    <property type="entry name" value="Complement Module, domain 1"/>
    <property type="match status" value="1"/>
</dbReference>
<feature type="domain" description="VWFC" evidence="12">
    <location>
        <begin position="743"/>
        <end position="804"/>
    </location>
</feature>
<feature type="compositionally biased region" description="Low complexity" evidence="9">
    <location>
        <begin position="542"/>
        <end position="555"/>
    </location>
</feature>
<proteinExistence type="predicted"/>
<keyword evidence="4 10" id="KW-0732">Signal</keyword>
<dbReference type="GO" id="GO:0005509">
    <property type="term" value="F:calcium ion binding"/>
    <property type="evidence" value="ECO:0007669"/>
    <property type="project" value="InterPro"/>
</dbReference>
<dbReference type="InterPro" id="IPR001881">
    <property type="entry name" value="EGF-like_Ca-bd_dom"/>
</dbReference>
<feature type="domain" description="VWFC" evidence="12">
    <location>
        <begin position="987"/>
        <end position="1049"/>
    </location>
</feature>
<reference evidence="14" key="1">
    <citation type="submission" date="2025-08" db="UniProtKB">
        <authorList>
            <consortium name="RefSeq"/>
        </authorList>
    </citation>
    <scope>IDENTIFICATION</scope>
</reference>
<accession>A0A6P7XNR6</accession>
<sequence length="1320" mass="141637">MFPVLLLEVSSLFIFFSETQGKAYSGRKKPSNSAAQRHRFGPHVCHSGLGTGCCPGWAPAPGSGQCILPLCSFGCGNGFCIAPNVCSCRDGQQGVTCPDDSIAAEFLSEDGNSMNIKGSFHSCVSAMCEQSCLLIAGIPICSCFIGYTLGKDGRSCYDVDECTRYHGPGLCQQQCKNSIGSYRCHCYYGYQITSNGRSCVPVKQHSIAIAGAVSLCGEYGCDLSCNHGGCEHVSRVCPLGFTMIEMANGITCADINECTTASCEGLCVNTEGGYVCECRPGMQLSTDRHGCVDIDECSESRSPCQQRCKNSIGSYRCSCGPGFHLHVNGHSCLDINECRWLEEPLLCQHSCHNTFGSFFCSCRAGFLLSADRVSCDDIDECLETETLCALRSCVNTLGSYRCACPIGFMWHDRDCRDVDECSPLPDHSFSISSPCQQICTNTAGSYLCSCHKGYELALDGHTCQEFPGMMIAPAPILSSQQYRSKTLLTPIDSTLIIQLPSSSSSVPTSTVYSGSLPFLGTSSAPDLAILPTFPSQQEPVASSFTPPSTSSTPSSMALPTAMPTSGALPSLMKLPATSCFPLAQNTSRVSTVSLKDKLRPTPLLLHPPFMLSSSQSPSSHPYTSTTSSSSCLYQGTVYNSGSHWTETGCLDCSCQEGHVFCEDIKCNVSCSHPVFMQQKCCPVCDGCLYEGVPRMDGEVFSLSADNCTVCICLAGNVTCISPECPLVTCPHPFLSECCLQCPAECVFHGQIFPHGAEFSQDGDKCRTCVCQNGDVECSFTPCPVLECPREEWLLEVGHCCFRCQKSSAVRGCPVDDNGVEFPVGQIWSPGDPCEICICQSDGSVTCKRTNCLETCPHPIVIPGQCCPDCSAGCSYHGKHIQNNETFLSSSDPCLTCICLLGSVACSPVECTFNCTYPFHAEGECCPICHDCTYEGRKVLSGQTFLLEKDHCTQCTCQLGEVKCEEIICQHTCTDPYIPPGECCSTCEECLYEGQILEDGGSYISKADPCVVCHCDSGDVQCEWRGDSCPTVTCHQPLVHTPGECCPTCSHVLDSTFPENLPASYHLQDKYSMKGSRHPRRHTSSLATSIASNPSTATTVLNQHSQLLQHILRRNTLTPRFLQKITTILNPSLPSPITSGPLLSSPAMPNYFSVPTLSSPPKSLIGLSNSSLPSPAVLTHPSSPPAVLDPSLSPLGVLGPSLPPIIVSSFPTFHMASLQSTSIHPSSGISSFEPQTTVRTPFVLQATVSRQFIQDKGMPDALLPPKIVPASSLPTVEVLGSSLPPATTLIPLQAPKMLHTKGEPTVAMHDGELLGQKDNFD</sequence>
<comment type="subcellular location">
    <subcellularLocation>
        <location evidence="1">Secreted</location>
    </subcellularLocation>
</comment>
<dbReference type="InterPro" id="IPR001007">
    <property type="entry name" value="VWF_dom"/>
</dbReference>
<evidence type="ECO:0000256" key="7">
    <source>
        <dbReference type="ARBA" id="ARBA00023180"/>
    </source>
</evidence>
<dbReference type="PROSITE" id="PS00010">
    <property type="entry name" value="ASX_HYDROXYL"/>
    <property type="match status" value="3"/>
</dbReference>
<dbReference type="FunFam" id="2.10.25.10:FF:000361">
    <property type="entry name" value="von Willebrand factor C and EGF domain-containing protein"/>
    <property type="match status" value="1"/>
</dbReference>
<evidence type="ECO:0000259" key="12">
    <source>
        <dbReference type="PROSITE" id="PS50184"/>
    </source>
</evidence>
<dbReference type="SUPFAM" id="SSF57603">
    <property type="entry name" value="FnI-like domain"/>
    <property type="match status" value="7"/>
</dbReference>